<evidence type="ECO:0000256" key="4">
    <source>
        <dbReference type="ARBA" id="ARBA00022833"/>
    </source>
</evidence>
<dbReference type="Gene3D" id="3.40.630.10">
    <property type="entry name" value="Zn peptidases"/>
    <property type="match status" value="1"/>
</dbReference>
<dbReference type="InterPro" id="IPR053138">
    <property type="entry name" value="N-alpha-Ac-DABA_deacetylase"/>
</dbReference>
<dbReference type="Proteomes" id="UP000229383">
    <property type="component" value="Unassembled WGS sequence"/>
</dbReference>
<evidence type="ECO:0000256" key="1">
    <source>
        <dbReference type="ARBA" id="ARBA00001947"/>
    </source>
</evidence>
<name>A0A2H0TGV6_9BACT</name>
<dbReference type="PANTHER" id="PTHR37326">
    <property type="entry name" value="BLL3975 PROTEIN"/>
    <property type="match status" value="1"/>
</dbReference>
<feature type="domain" description="Succinylglutamate desuccinylase/Aspartoacylase catalytic" evidence="5">
    <location>
        <begin position="32"/>
        <end position="202"/>
    </location>
</feature>
<keyword evidence="4" id="KW-0862">Zinc</keyword>
<organism evidence="6 7">
    <name type="scientific">Candidatus Niyogibacteria bacterium CG10_big_fil_rev_8_21_14_0_10_42_19</name>
    <dbReference type="NCBI Taxonomy" id="1974725"/>
    <lineage>
        <taxon>Bacteria</taxon>
        <taxon>Candidatus Niyogiibacteriota</taxon>
    </lineage>
</organism>
<dbReference type="PANTHER" id="PTHR37326:SF1">
    <property type="entry name" value="BLL3975 PROTEIN"/>
    <property type="match status" value="1"/>
</dbReference>
<evidence type="ECO:0000313" key="6">
    <source>
        <dbReference type="EMBL" id="PIR70204.1"/>
    </source>
</evidence>
<evidence type="ECO:0000256" key="2">
    <source>
        <dbReference type="ARBA" id="ARBA00022723"/>
    </source>
</evidence>
<keyword evidence="2" id="KW-0479">Metal-binding</keyword>
<dbReference type="SUPFAM" id="SSF53187">
    <property type="entry name" value="Zn-dependent exopeptidases"/>
    <property type="match status" value="1"/>
</dbReference>
<evidence type="ECO:0000313" key="7">
    <source>
        <dbReference type="Proteomes" id="UP000229383"/>
    </source>
</evidence>
<dbReference type="GO" id="GO:0016788">
    <property type="term" value="F:hydrolase activity, acting on ester bonds"/>
    <property type="evidence" value="ECO:0007669"/>
    <property type="project" value="InterPro"/>
</dbReference>
<keyword evidence="3" id="KW-0378">Hydrolase</keyword>
<comment type="cofactor">
    <cofactor evidence="1">
        <name>Zn(2+)</name>
        <dbReference type="ChEBI" id="CHEBI:29105"/>
    </cofactor>
</comment>
<accession>A0A2H0TGV6</accession>
<reference evidence="7" key="1">
    <citation type="submission" date="2017-09" db="EMBL/GenBank/DDBJ databases">
        <title>Depth-based differentiation of microbial function through sediment-hosted aquifers and enrichment of novel symbionts in the deep terrestrial subsurface.</title>
        <authorList>
            <person name="Probst A.J."/>
            <person name="Ladd B."/>
            <person name="Jarett J.K."/>
            <person name="Geller-Mcgrath D.E."/>
            <person name="Sieber C.M.K."/>
            <person name="Emerson J.B."/>
            <person name="Anantharaman K."/>
            <person name="Thomas B.C."/>
            <person name="Malmstrom R."/>
            <person name="Stieglmeier M."/>
            <person name="Klingl A."/>
            <person name="Woyke T."/>
            <person name="Ryan C.M."/>
            <person name="Banfield J.F."/>
        </authorList>
    </citation>
    <scope>NUCLEOTIDE SEQUENCE [LARGE SCALE GENOMIC DNA]</scope>
</reference>
<dbReference type="Pfam" id="PF24827">
    <property type="entry name" value="AstE_AspA_cat"/>
    <property type="match status" value="1"/>
</dbReference>
<evidence type="ECO:0000256" key="3">
    <source>
        <dbReference type="ARBA" id="ARBA00022801"/>
    </source>
</evidence>
<comment type="caution">
    <text evidence="6">The sequence shown here is derived from an EMBL/GenBank/DDBJ whole genome shotgun (WGS) entry which is preliminary data.</text>
</comment>
<gene>
    <name evidence="6" type="ORF">COU46_02990</name>
</gene>
<proteinExistence type="predicted"/>
<evidence type="ECO:0000259" key="5">
    <source>
        <dbReference type="Pfam" id="PF24827"/>
    </source>
</evidence>
<dbReference type="InterPro" id="IPR055438">
    <property type="entry name" value="AstE_AspA_cat"/>
</dbReference>
<protein>
    <recommendedName>
        <fullName evidence="5">Succinylglutamate desuccinylase/Aspartoacylase catalytic domain-containing protein</fullName>
    </recommendedName>
</protein>
<dbReference type="GO" id="GO:0046872">
    <property type="term" value="F:metal ion binding"/>
    <property type="evidence" value="ECO:0007669"/>
    <property type="project" value="UniProtKB-KW"/>
</dbReference>
<dbReference type="EMBL" id="PFCN01000033">
    <property type="protein sequence ID" value="PIR70204.1"/>
    <property type="molecule type" value="Genomic_DNA"/>
</dbReference>
<sequence>MGAVMRMHKVVVAETLLGDFTLKFLEIKGKKDGPTLGIVSGIHGHELSSIGGLIEFWEEFIAVKHRNIAGRVIILPFANPLGLMLMEREVEENDPNRSFPGNPKGALADRMAYSILSFFKKEKVDLVIDIHTMNPLSVPHIIIDQNCVYFPEIKSKTLSLADMFGIGVVIDFPYFEYKKEKLDSSLTAQMIEHGIPSFTVEVPGENYSPSCGEKIVSSGLWNMVRGLGIIKDRKPDWRHFSKETLGTDSFSYFLGPVAEHAGFLKRLVEPGEKVLTGQILGEIRDSSCAVTEQIKALRQGYIADIINASIISAGERPFTFFVQN</sequence>
<dbReference type="AlphaFoldDB" id="A0A2H0TGV6"/>